<protein>
    <submittedName>
        <fullName evidence="1">Uncharacterized protein</fullName>
    </submittedName>
</protein>
<feature type="non-terminal residue" evidence="1">
    <location>
        <position position="1"/>
    </location>
</feature>
<gene>
    <name evidence="1" type="ORF">S12H4_52841</name>
</gene>
<organism evidence="1">
    <name type="scientific">marine sediment metagenome</name>
    <dbReference type="NCBI Taxonomy" id="412755"/>
    <lineage>
        <taxon>unclassified sequences</taxon>
        <taxon>metagenomes</taxon>
        <taxon>ecological metagenomes</taxon>
    </lineage>
</organism>
<proteinExistence type="predicted"/>
<name>X1VPW6_9ZZZZ</name>
<dbReference type="AlphaFoldDB" id="X1VPW6"/>
<comment type="caution">
    <text evidence="1">The sequence shown here is derived from an EMBL/GenBank/DDBJ whole genome shotgun (WGS) entry which is preliminary data.</text>
</comment>
<sequence length="62" mass="6963">LMNKQEADFLVELGDFKDQDDPPVEENTISYLQVVPLSFSFTNCFMAQGRTTSITLLMSAKS</sequence>
<reference evidence="1" key="1">
    <citation type="journal article" date="2014" name="Front. Microbiol.">
        <title>High frequency of phylogenetically diverse reductive dehalogenase-homologous genes in deep subseafloor sedimentary metagenomes.</title>
        <authorList>
            <person name="Kawai M."/>
            <person name="Futagami T."/>
            <person name="Toyoda A."/>
            <person name="Takaki Y."/>
            <person name="Nishi S."/>
            <person name="Hori S."/>
            <person name="Arai W."/>
            <person name="Tsubouchi T."/>
            <person name="Morono Y."/>
            <person name="Uchiyama I."/>
            <person name="Ito T."/>
            <person name="Fujiyama A."/>
            <person name="Inagaki F."/>
            <person name="Takami H."/>
        </authorList>
    </citation>
    <scope>NUCLEOTIDE SEQUENCE</scope>
    <source>
        <strain evidence="1">Expedition CK06-06</strain>
    </source>
</reference>
<evidence type="ECO:0000313" key="1">
    <source>
        <dbReference type="EMBL" id="GAJ11155.1"/>
    </source>
</evidence>
<dbReference type="EMBL" id="BARW01033567">
    <property type="protein sequence ID" value="GAJ11155.1"/>
    <property type="molecule type" value="Genomic_DNA"/>
</dbReference>
<accession>X1VPW6</accession>